<keyword evidence="2" id="KW-0812">Transmembrane</keyword>
<dbReference type="RefSeq" id="WP_149432151.1">
    <property type="nucleotide sequence ID" value="NZ_VLNY01000012.1"/>
</dbReference>
<feature type="region of interest" description="Disordered" evidence="1">
    <location>
        <begin position="162"/>
        <end position="184"/>
    </location>
</feature>
<keyword evidence="2" id="KW-0472">Membrane</keyword>
<dbReference type="InterPro" id="IPR021213">
    <property type="entry name" value="DUF2567"/>
</dbReference>
<name>A0A5A7S7B5_9NOCA</name>
<keyword evidence="4" id="KW-1185">Reference proteome</keyword>
<evidence type="ECO:0000256" key="2">
    <source>
        <dbReference type="SAM" id="Phobius"/>
    </source>
</evidence>
<comment type="caution">
    <text evidence="3">The sequence shown here is derived from an EMBL/GenBank/DDBJ whole genome shotgun (WGS) entry which is preliminary data.</text>
</comment>
<feature type="compositionally biased region" description="Basic and acidic residues" evidence="1">
    <location>
        <begin position="167"/>
        <end position="184"/>
    </location>
</feature>
<keyword evidence="2" id="KW-1133">Transmembrane helix</keyword>
<dbReference type="Pfam" id="PF10821">
    <property type="entry name" value="DUF2567"/>
    <property type="match status" value="1"/>
</dbReference>
<dbReference type="EMBL" id="VLNY01000012">
    <property type="protein sequence ID" value="KAA0021032.1"/>
    <property type="molecule type" value="Genomic_DNA"/>
</dbReference>
<proteinExistence type="predicted"/>
<evidence type="ECO:0000313" key="4">
    <source>
        <dbReference type="Proteomes" id="UP000322244"/>
    </source>
</evidence>
<evidence type="ECO:0000313" key="3">
    <source>
        <dbReference type="EMBL" id="KAA0021032.1"/>
    </source>
</evidence>
<sequence>MRAEVKAAARVVVGCAVAGALGGVVWGLLAPAEHLLVVTENRGAALTGESAHQFDAIAIFVCIAAFLGLISAVASWQWRSMRGPLLFLGLLIGSAIGASIMAGVGEGVAKLRFPHVDSPVVDTVIAIAPGIGTLLTLIVQPLVASFVILVIASVNPLDDLGTGRPRHAPDEADGTRADGEAAIT</sequence>
<dbReference type="Proteomes" id="UP000322244">
    <property type="component" value="Unassembled WGS sequence"/>
</dbReference>
<dbReference type="AlphaFoldDB" id="A0A5A7S7B5"/>
<feature type="transmembrane region" description="Helical" evidence="2">
    <location>
        <begin position="124"/>
        <end position="154"/>
    </location>
</feature>
<gene>
    <name evidence="3" type="ORF">FOY51_20610</name>
</gene>
<feature type="transmembrane region" description="Helical" evidence="2">
    <location>
        <begin position="85"/>
        <end position="104"/>
    </location>
</feature>
<feature type="transmembrane region" description="Helical" evidence="2">
    <location>
        <begin position="56"/>
        <end position="78"/>
    </location>
</feature>
<evidence type="ECO:0000256" key="1">
    <source>
        <dbReference type="SAM" id="MobiDB-lite"/>
    </source>
</evidence>
<accession>A0A5A7S7B5</accession>
<protein>
    <submittedName>
        <fullName evidence="3">DUF2567 domain-containing protein</fullName>
    </submittedName>
</protein>
<feature type="transmembrane region" description="Helical" evidence="2">
    <location>
        <begin position="7"/>
        <end position="29"/>
    </location>
</feature>
<dbReference type="OrthoDB" id="4557003at2"/>
<reference evidence="3 4" key="1">
    <citation type="submission" date="2019-07" db="EMBL/GenBank/DDBJ databases">
        <title>Rhodococcus cavernicolus sp. nov., isolated from a cave.</title>
        <authorList>
            <person name="Lee S.D."/>
        </authorList>
    </citation>
    <scope>NUCLEOTIDE SEQUENCE [LARGE SCALE GENOMIC DNA]</scope>
    <source>
        <strain evidence="3 4">C1-24</strain>
    </source>
</reference>
<organism evidence="3 4">
    <name type="scientific">Antrihabitans cavernicola</name>
    <dbReference type="NCBI Taxonomy" id="2495913"/>
    <lineage>
        <taxon>Bacteria</taxon>
        <taxon>Bacillati</taxon>
        <taxon>Actinomycetota</taxon>
        <taxon>Actinomycetes</taxon>
        <taxon>Mycobacteriales</taxon>
        <taxon>Nocardiaceae</taxon>
        <taxon>Antrihabitans</taxon>
    </lineage>
</organism>